<proteinExistence type="predicted"/>
<dbReference type="FunFam" id="1.10.10.60:FF:000141">
    <property type="entry name" value="TetR family transcriptional regulator"/>
    <property type="match status" value="1"/>
</dbReference>
<feature type="compositionally biased region" description="Low complexity" evidence="5">
    <location>
        <begin position="1"/>
        <end position="10"/>
    </location>
</feature>
<dbReference type="EMBL" id="MWQN01000001">
    <property type="protein sequence ID" value="OPC84376.1"/>
    <property type="molecule type" value="Genomic_DNA"/>
</dbReference>
<dbReference type="eggNOG" id="COG1309">
    <property type="taxonomic scope" value="Bacteria"/>
</dbReference>
<evidence type="ECO:0000313" key="7">
    <source>
        <dbReference type="EMBL" id="OPC84376.1"/>
    </source>
</evidence>
<sequence>MGIGDTGDTPRPGRPRDPRTDESILAAARELVAEQGYNRVSIDAVARRAGVTRPTVYRRWPSKAHLVHEAVYPAREMSFRPLPHEDFATGVSRFAEAALDSFRRPETAAAVPGLLAEYRDQPELKDLLVARMDPVRAIFRAFVADAIARGQARPDLDADLLFESLSGALMFGVLGSDLATKPGFAASVARLLTHGAARP</sequence>
<dbReference type="PROSITE" id="PS01081">
    <property type="entry name" value="HTH_TETR_1"/>
    <property type="match status" value="1"/>
</dbReference>
<comment type="caution">
    <text evidence="7">The sequence shown here is derived from an EMBL/GenBank/DDBJ whole genome shotgun (WGS) entry which is preliminary data.</text>
</comment>
<name>A0A1T3P5P0_9ACTN</name>
<evidence type="ECO:0000259" key="6">
    <source>
        <dbReference type="PROSITE" id="PS50977"/>
    </source>
</evidence>
<dbReference type="GO" id="GO:0003700">
    <property type="term" value="F:DNA-binding transcription factor activity"/>
    <property type="evidence" value="ECO:0007669"/>
    <property type="project" value="TreeGrafter"/>
</dbReference>
<accession>A0A1T3P5P0</accession>
<dbReference type="InterPro" id="IPR009057">
    <property type="entry name" value="Homeodomain-like_sf"/>
</dbReference>
<evidence type="ECO:0000256" key="1">
    <source>
        <dbReference type="ARBA" id="ARBA00023015"/>
    </source>
</evidence>
<evidence type="ECO:0000256" key="3">
    <source>
        <dbReference type="ARBA" id="ARBA00023163"/>
    </source>
</evidence>
<keyword evidence="1" id="KW-0805">Transcription regulation</keyword>
<dbReference type="PANTHER" id="PTHR30055">
    <property type="entry name" value="HTH-TYPE TRANSCRIPTIONAL REGULATOR RUTR"/>
    <property type="match status" value="1"/>
</dbReference>
<dbReference type="InterPro" id="IPR036271">
    <property type="entry name" value="Tet_transcr_reg_TetR-rel_C_sf"/>
</dbReference>
<dbReference type="PRINTS" id="PR00455">
    <property type="entry name" value="HTHTETR"/>
</dbReference>
<feature type="domain" description="HTH tetR-type" evidence="6">
    <location>
        <begin position="18"/>
        <end position="78"/>
    </location>
</feature>
<dbReference type="GO" id="GO:0000976">
    <property type="term" value="F:transcription cis-regulatory region binding"/>
    <property type="evidence" value="ECO:0007669"/>
    <property type="project" value="TreeGrafter"/>
</dbReference>
<dbReference type="OrthoDB" id="9796019at2"/>
<feature type="DNA-binding region" description="H-T-H motif" evidence="4">
    <location>
        <begin position="41"/>
        <end position="60"/>
    </location>
</feature>
<evidence type="ECO:0000256" key="2">
    <source>
        <dbReference type="ARBA" id="ARBA00023125"/>
    </source>
</evidence>
<dbReference type="AlphaFoldDB" id="A0A1T3P5P0"/>
<feature type="region of interest" description="Disordered" evidence="5">
    <location>
        <begin position="1"/>
        <end position="20"/>
    </location>
</feature>
<dbReference type="InterPro" id="IPR023772">
    <property type="entry name" value="DNA-bd_HTH_TetR-type_CS"/>
</dbReference>
<dbReference type="Pfam" id="PF16859">
    <property type="entry name" value="TetR_C_11"/>
    <property type="match status" value="1"/>
</dbReference>
<dbReference type="InterPro" id="IPR001647">
    <property type="entry name" value="HTH_TetR"/>
</dbReference>
<evidence type="ECO:0000256" key="4">
    <source>
        <dbReference type="PROSITE-ProRule" id="PRU00335"/>
    </source>
</evidence>
<dbReference type="PROSITE" id="PS50977">
    <property type="entry name" value="HTH_TETR_2"/>
    <property type="match status" value="1"/>
</dbReference>
<reference evidence="7 8" key="1">
    <citation type="submission" date="2017-03" db="EMBL/GenBank/DDBJ databases">
        <title>Draft genome sequence of Streptomyces scabrisporus NF3, endophyte isolated from Amphipterygium adstringens.</title>
        <authorList>
            <person name="Vazquez M."/>
            <person name="Ceapa C.D."/>
            <person name="Rodriguez Luna D."/>
            <person name="Sanchez Esquivel S."/>
        </authorList>
    </citation>
    <scope>NUCLEOTIDE SEQUENCE [LARGE SCALE GENOMIC DNA]</scope>
    <source>
        <strain evidence="7 8">NF3</strain>
    </source>
</reference>
<dbReference type="RefSeq" id="WP_078978672.1">
    <property type="nucleotide sequence ID" value="NZ_MWQN01000001.1"/>
</dbReference>
<dbReference type="Gene3D" id="1.10.10.60">
    <property type="entry name" value="Homeodomain-like"/>
    <property type="match status" value="1"/>
</dbReference>
<dbReference type="Gene3D" id="1.10.357.10">
    <property type="entry name" value="Tetracycline Repressor, domain 2"/>
    <property type="match status" value="1"/>
</dbReference>
<organism evidence="7 8">
    <name type="scientific">Embleya scabrispora</name>
    <dbReference type="NCBI Taxonomy" id="159449"/>
    <lineage>
        <taxon>Bacteria</taxon>
        <taxon>Bacillati</taxon>
        <taxon>Actinomycetota</taxon>
        <taxon>Actinomycetes</taxon>
        <taxon>Kitasatosporales</taxon>
        <taxon>Streptomycetaceae</taxon>
        <taxon>Embleya</taxon>
    </lineage>
</organism>
<dbReference type="InterPro" id="IPR050109">
    <property type="entry name" value="HTH-type_TetR-like_transc_reg"/>
</dbReference>
<evidence type="ECO:0000256" key="5">
    <source>
        <dbReference type="SAM" id="MobiDB-lite"/>
    </source>
</evidence>
<dbReference type="InterPro" id="IPR011075">
    <property type="entry name" value="TetR_C"/>
</dbReference>
<protein>
    <recommendedName>
        <fullName evidence="6">HTH tetR-type domain-containing protein</fullName>
    </recommendedName>
</protein>
<keyword evidence="8" id="KW-1185">Reference proteome</keyword>
<evidence type="ECO:0000313" key="8">
    <source>
        <dbReference type="Proteomes" id="UP000190037"/>
    </source>
</evidence>
<keyword evidence="3" id="KW-0804">Transcription</keyword>
<dbReference type="Proteomes" id="UP000190037">
    <property type="component" value="Unassembled WGS sequence"/>
</dbReference>
<dbReference type="SUPFAM" id="SSF48498">
    <property type="entry name" value="Tetracyclin repressor-like, C-terminal domain"/>
    <property type="match status" value="1"/>
</dbReference>
<gene>
    <name evidence="7" type="ORF">B4N89_28715</name>
</gene>
<dbReference type="PANTHER" id="PTHR30055:SF230">
    <property type="entry name" value="TRANSCRIPTIONAL REGULATORY PROTEIN (PROBABLY TETR-FAMILY)-RELATED"/>
    <property type="match status" value="1"/>
</dbReference>
<dbReference type="SUPFAM" id="SSF46689">
    <property type="entry name" value="Homeodomain-like"/>
    <property type="match status" value="1"/>
</dbReference>
<dbReference type="Pfam" id="PF00440">
    <property type="entry name" value="TetR_N"/>
    <property type="match status" value="1"/>
</dbReference>
<dbReference type="GO" id="GO:0045892">
    <property type="term" value="P:negative regulation of DNA-templated transcription"/>
    <property type="evidence" value="ECO:0007669"/>
    <property type="project" value="UniProtKB-ARBA"/>
</dbReference>
<keyword evidence="2 4" id="KW-0238">DNA-binding</keyword>
<dbReference type="STRING" id="159449.B4N89_28715"/>